<dbReference type="EMBL" id="MQVX01000001">
    <property type="protein sequence ID" value="PQJ14892.1"/>
    <property type="molecule type" value="Genomic_DNA"/>
</dbReference>
<dbReference type="RefSeq" id="WP_105000532.1">
    <property type="nucleotide sequence ID" value="NZ_MQVX01000001.1"/>
</dbReference>
<name>A0A2S7T4M6_9FLAO</name>
<reference evidence="2" key="1">
    <citation type="submission" date="2016-11" db="EMBL/GenBank/DDBJ databases">
        <title>Trade-off between light-utilization and light-protection in marine flavobacteria.</title>
        <authorList>
            <person name="Kumagai Y."/>
            <person name="Yoshizawa S."/>
            <person name="Kogure K."/>
        </authorList>
    </citation>
    <scope>NUCLEOTIDE SEQUENCE [LARGE SCALE GENOMIC DNA]</scope>
    <source>
        <strain evidence="2">SG-18</strain>
    </source>
</reference>
<gene>
    <name evidence="1" type="ORF">BST99_03305</name>
</gene>
<dbReference type="Pfam" id="PF05096">
    <property type="entry name" value="Glu_cyclase_2"/>
    <property type="match status" value="1"/>
</dbReference>
<dbReference type="Proteomes" id="UP000239366">
    <property type="component" value="Unassembled WGS sequence"/>
</dbReference>
<dbReference type="SUPFAM" id="SSF63825">
    <property type="entry name" value="YWTD domain"/>
    <property type="match status" value="1"/>
</dbReference>
<dbReference type="PANTHER" id="PTHR31270:SF1">
    <property type="entry name" value="GLUTAMINYL-PEPTIDE CYCLOTRANSFERASE"/>
    <property type="match status" value="1"/>
</dbReference>
<evidence type="ECO:0000313" key="1">
    <source>
        <dbReference type="EMBL" id="PQJ14892.1"/>
    </source>
</evidence>
<evidence type="ECO:0008006" key="3">
    <source>
        <dbReference type="Google" id="ProtNLM"/>
    </source>
</evidence>
<accession>A0A2S7T4M6</accession>
<sequence>MKKPLLLLFAPLFLLLTQCKDDPNFDDLKIQIENNTQLKAGDPLSWTLKNPKNREWSLLSVHLDDQTLSSGNKEITLPEFPLGDQELQFKFLVGEDTLTKSKSIRLLSKTPPKLYTYTLLNEFRHDPSAYTQGLEFYGDTLLESTGKRGNSLLKKLEFETGKVWALTALEDQYFGEGLTVWDDQVVWLTWEAGLGFVYDLSGLGREKSFAYGESKQGWGLCHDEEFIYKSDGTHKLWKLDPKTLKEVGHIQLVTHKSLYNKANELEYVDGKIYANVYQKQSIMIIDAKSGALTGVVNMGGLMERVKKGSEWDPLNSVLNGIAYHPGRDSFFITGKNWNKLFEIRFEEK</sequence>
<dbReference type="PANTHER" id="PTHR31270">
    <property type="entry name" value="GLUTAMINYL-PEPTIDE CYCLOTRANSFERASE"/>
    <property type="match status" value="1"/>
</dbReference>
<comment type="caution">
    <text evidence="1">The sequence shown here is derived from an EMBL/GenBank/DDBJ whole genome shotgun (WGS) entry which is preliminary data.</text>
</comment>
<dbReference type="GO" id="GO:0016603">
    <property type="term" value="F:glutaminyl-peptide cyclotransferase activity"/>
    <property type="evidence" value="ECO:0007669"/>
    <property type="project" value="InterPro"/>
</dbReference>
<organism evidence="1 2">
    <name type="scientific">Aureicoccus marinus</name>
    <dbReference type="NCBI Taxonomy" id="754435"/>
    <lineage>
        <taxon>Bacteria</taxon>
        <taxon>Pseudomonadati</taxon>
        <taxon>Bacteroidota</taxon>
        <taxon>Flavobacteriia</taxon>
        <taxon>Flavobacteriales</taxon>
        <taxon>Flavobacteriaceae</taxon>
        <taxon>Aureicoccus</taxon>
    </lineage>
</organism>
<evidence type="ECO:0000313" key="2">
    <source>
        <dbReference type="Proteomes" id="UP000239366"/>
    </source>
</evidence>
<protein>
    <recommendedName>
        <fullName evidence="3">Glutamine cyclotransferase</fullName>
    </recommendedName>
</protein>
<dbReference type="OrthoDB" id="9783700at2"/>
<dbReference type="InterPro" id="IPR007788">
    <property type="entry name" value="QCT"/>
</dbReference>
<dbReference type="AlphaFoldDB" id="A0A2S7T4M6"/>
<proteinExistence type="predicted"/>
<keyword evidence="2" id="KW-1185">Reference proteome</keyword>